<protein>
    <recommendedName>
        <fullName evidence="3">CCHC-type domain-containing protein</fullName>
    </recommendedName>
</protein>
<gene>
    <name evidence="4" type="ORF">CCMP2556_LOCUS39327</name>
</gene>
<feature type="region of interest" description="Disordered" evidence="2">
    <location>
        <begin position="602"/>
        <end position="674"/>
    </location>
</feature>
<dbReference type="Gene3D" id="4.10.60.10">
    <property type="entry name" value="Zinc finger, CCHC-type"/>
    <property type="match status" value="1"/>
</dbReference>
<feature type="compositionally biased region" description="Basic and acidic residues" evidence="2">
    <location>
        <begin position="629"/>
        <end position="639"/>
    </location>
</feature>
<feature type="compositionally biased region" description="Polar residues" evidence="2">
    <location>
        <begin position="618"/>
        <end position="628"/>
    </location>
</feature>
<feature type="domain" description="CCHC-type" evidence="3">
    <location>
        <begin position="295"/>
        <end position="311"/>
    </location>
</feature>
<dbReference type="SUPFAM" id="SSF57756">
    <property type="entry name" value="Retrovirus zinc finger-like domains"/>
    <property type="match status" value="1"/>
</dbReference>
<keyword evidence="1" id="KW-0863">Zinc-finger</keyword>
<feature type="region of interest" description="Disordered" evidence="2">
    <location>
        <begin position="252"/>
        <end position="278"/>
    </location>
</feature>
<proteinExistence type="predicted"/>
<dbReference type="Pfam" id="PF00098">
    <property type="entry name" value="zf-CCHC"/>
    <property type="match status" value="1"/>
</dbReference>
<dbReference type="InterPro" id="IPR001878">
    <property type="entry name" value="Znf_CCHC"/>
</dbReference>
<name>A0ABP0PW45_9DINO</name>
<evidence type="ECO:0000313" key="4">
    <source>
        <dbReference type="EMBL" id="CAK9079996.1"/>
    </source>
</evidence>
<feature type="region of interest" description="Disordered" evidence="2">
    <location>
        <begin position="948"/>
        <end position="969"/>
    </location>
</feature>
<evidence type="ECO:0000259" key="3">
    <source>
        <dbReference type="PROSITE" id="PS50158"/>
    </source>
</evidence>
<feature type="compositionally biased region" description="Polar residues" evidence="2">
    <location>
        <begin position="642"/>
        <end position="657"/>
    </location>
</feature>
<organism evidence="4 5">
    <name type="scientific">Durusdinium trenchii</name>
    <dbReference type="NCBI Taxonomy" id="1381693"/>
    <lineage>
        <taxon>Eukaryota</taxon>
        <taxon>Sar</taxon>
        <taxon>Alveolata</taxon>
        <taxon>Dinophyceae</taxon>
        <taxon>Suessiales</taxon>
        <taxon>Symbiodiniaceae</taxon>
        <taxon>Durusdinium</taxon>
    </lineage>
</organism>
<keyword evidence="1" id="KW-0479">Metal-binding</keyword>
<comment type="caution">
    <text evidence="4">The sequence shown here is derived from an EMBL/GenBank/DDBJ whole genome shotgun (WGS) entry which is preliminary data.</text>
</comment>
<sequence length="1093" mass="121455">MSELGASLRYFSGEDCDYREYRRWKQWCKNKMRVTEKLSPEARGSFVWTLLQGRALEVVEHLKESEYQVKGGEDVIFGLLDLRWPEKDRTDEIGEHISDVFNLKSKDGETIRQWCARARECFDRCARKTGVDFPAEARGWVLLNASGLSEENRAVVLARAQGNLKFDEMSQAMRSVFPDYVISKRRVTAAHVVEDPQEPEHPDEDFADVELFLAEHGHDGYPAPDEDEGFDEAEAAEVLAATWRERRAELNQVQKGRRFTSGKGDGNRSQASSSAGKEFRRSFRVQVEELKQRTRCRKCGKLGHWQRECRSQGTSSSSNPTSTTGSSHAAGAVEVLTPEEHFICTAAPCDSDSQHSEVMLVSSPGYAILDSGCGKTIIGRETLTSFREIWDKLNIPVKPEFKQRNVFRYGNGQQEVSDTMIDMPIFLAGKPGYVRVPVPIEVNSAGQYAIKITEFPEGASKLFAPADDEPSAHADTQKLNIMEFTARQHRGKLIRKATSLLVSHHDMLKLGTYVAYWRTQKWVHGALEKTGRWCGPAVVLGYVGRNVVVIHKRQIFRCAPEQVRCSTEDELKLVETPKMELLGIKHLIESEQLNSRQYIDLVPESYPPEDPATPVNAPDQQVTPQINESARRSIGEEPKSLSAHQEPSSESGAQGSSDPWVPEVGMGLPPHMKDKASDFLDTDLPMTDASSPAPTVPAEKTPETLSYGPVRRRVTQKDGPMALYRPERMAQEDFQEMMQEIVPELLKKVIPADQPDDTDVAMESRGVKRPPSPEPDPSDPPEKRLNVDDETLMTEHQSSPAGVTFACDEVTVLSVQAMERAGSSYHTNDGLNIKERQELADRFLAGESHEALVAAYMKKKKSAKELPPSGNPPELQRKIDEAKIIEWGTITAKHAGRVAFGPEAVMTAGEMEECTRLMVKARAAGAWPALMQRLTDIEDINADLAWSGSSAGTMGDGSKRLRDDARGGKPQDVYWSPVEPLVPPPMPAAALPTGSGYPVESLFPDGITSVDQWGATMFSFGKFKGTRSYEEVANSASSEMSSYRAFCTSHFATGSAGLKDFVKYLKARNMGDRSNVVIPGSHVPRVFKKKTEE</sequence>
<feature type="compositionally biased region" description="Basic and acidic residues" evidence="2">
    <location>
        <begin position="957"/>
        <end position="969"/>
    </location>
</feature>
<accession>A0ABP0PW45</accession>
<keyword evidence="5" id="KW-1185">Reference proteome</keyword>
<dbReference type="SMART" id="SM00343">
    <property type="entry name" value="ZnF_C2HC"/>
    <property type="match status" value="1"/>
</dbReference>
<reference evidence="4 5" key="1">
    <citation type="submission" date="2024-02" db="EMBL/GenBank/DDBJ databases">
        <authorList>
            <person name="Chen Y."/>
            <person name="Shah S."/>
            <person name="Dougan E. K."/>
            <person name="Thang M."/>
            <person name="Chan C."/>
        </authorList>
    </citation>
    <scope>NUCLEOTIDE SEQUENCE [LARGE SCALE GENOMIC DNA]</scope>
</reference>
<dbReference type="Proteomes" id="UP001642484">
    <property type="component" value="Unassembled WGS sequence"/>
</dbReference>
<feature type="region of interest" description="Disordered" evidence="2">
    <location>
        <begin position="309"/>
        <end position="329"/>
    </location>
</feature>
<keyword evidence="1" id="KW-0862">Zinc</keyword>
<dbReference type="PROSITE" id="PS50158">
    <property type="entry name" value="ZF_CCHC"/>
    <property type="match status" value="1"/>
</dbReference>
<feature type="compositionally biased region" description="Low complexity" evidence="2">
    <location>
        <begin position="311"/>
        <end position="327"/>
    </location>
</feature>
<feature type="region of interest" description="Disordered" evidence="2">
    <location>
        <begin position="748"/>
        <end position="785"/>
    </location>
</feature>
<evidence type="ECO:0000256" key="1">
    <source>
        <dbReference type="PROSITE-ProRule" id="PRU00047"/>
    </source>
</evidence>
<evidence type="ECO:0000313" key="5">
    <source>
        <dbReference type="Proteomes" id="UP001642484"/>
    </source>
</evidence>
<dbReference type="InterPro" id="IPR036875">
    <property type="entry name" value="Znf_CCHC_sf"/>
</dbReference>
<dbReference type="EMBL" id="CAXAMN010023695">
    <property type="protein sequence ID" value="CAK9079996.1"/>
    <property type="molecule type" value="Genomic_DNA"/>
</dbReference>
<evidence type="ECO:0000256" key="2">
    <source>
        <dbReference type="SAM" id="MobiDB-lite"/>
    </source>
</evidence>